<dbReference type="Proteomes" id="UP000276133">
    <property type="component" value="Unassembled WGS sequence"/>
</dbReference>
<dbReference type="STRING" id="10195.A0A3M7PEL9"/>
<keyword evidence="6 9" id="KW-0406">Ion transport</keyword>
<evidence type="ECO:0000256" key="5">
    <source>
        <dbReference type="ARBA" id="ARBA00022989"/>
    </source>
</evidence>
<protein>
    <recommendedName>
        <fullName evidence="9">Innexin</fullName>
    </recommendedName>
</protein>
<dbReference type="PANTHER" id="PTHR11893:SF36">
    <property type="entry name" value="INNEXIN-5"/>
    <property type="match status" value="1"/>
</dbReference>
<comment type="subcellular location">
    <subcellularLocation>
        <location evidence="1 9">Cell membrane</location>
        <topology evidence="1 9">Multi-pass membrane protein</topology>
    </subcellularLocation>
</comment>
<evidence type="ECO:0000256" key="9">
    <source>
        <dbReference type="RuleBase" id="RU010713"/>
    </source>
</evidence>
<keyword evidence="3" id="KW-1003">Cell membrane</keyword>
<feature type="transmembrane region" description="Helical" evidence="9">
    <location>
        <begin position="305"/>
        <end position="328"/>
    </location>
</feature>
<accession>A0A3M7PEL9</accession>
<dbReference type="OrthoDB" id="10423450at2759"/>
<dbReference type="EMBL" id="REGN01011405">
    <property type="protein sequence ID" value="RMZ97458.1"/>
    <property type="molecule type" value="Genomic_DNA"/>
</dbReference>
<evidence type="ECO:0000313" key="10">
    <source>
        <dbReference type="EMBL" id="RMZ97458.1"/>
    </source>
</evidence>
<evidence type="ECO:0000256" key="4">
    <source>
        <dbReference type="ARBA" id="ARBA00022692"/>
    </source>
</evidence>
<evidence type="ECO:0000256" key="6">
    <source>
        <dbReference type="ARBA" id="ARBA00023065"/>
    </source>
</evidence>
<feature type="transmembrane region" description="Helical" evidence="9">
    <location>
        <begin position="236"/>
        <end position="255"/>
    </location>
</feature>
<evidence type="ECO:0000256" key="7">
    <source>
        <dbReference type="ARBA" id="ARBA00023136"/>
    </source>
</evidence>
<dbReference type="PRINTS" id="PR01262">
    <property type="entry name" value="INNEXIN"/>
</dbReference>
<dbReference type="AlphaFoldDB" id="A0A3M7PEL9"/>
<sequence length="467" mass="55546">MILQDLTKQVSSIFQNFNDDPIDRLHNLITVAAVSIYLALLSGKQYYGNPIECAIGSSFNGHTSNYIHSICWMNGTYAVKDEEDTLLDFERPTRYYFYQWLVPLLIFLSSLYRLPGLLWKFVIYLNGFDLSFVTKKIIKEMYKNEYKESSNWLKTQEAIDSINEHLRSTFLKQKSYLNKKFNIRQKIFEENEHDREIDMAKMRKKFPNLKRKSTFPLLAPYLLVKLVYLSNILFNFWLLTVMLGFNYFTYGVLFVERIYRTSYKFLNEFFPKRVLCTTQIHSFQKENHVTFVCSLSVNLLNEIFFIAYWFWLVILAFFTILSILYWLLLTIRPYRRNLVLNSLQLNPKKDLNRSYTAAYYFSEDVTHDLADSFLMEKTGLSLMDNFELFFNDVCSIDVIFMIKMIALNSNSMAMRDFLNNLWDHYLDLEDLKMRGVKHRPSVSVKRPLLPPRIEDYQRPIKINVTEA</sequence>
<comment type="similarity">
    <text evidence="9">Belongs to the pannexin family.</text>
</comment>
<gene>
    <name evidence="9" type="primary">inx</name>
    <name evidence="10" type="ORF">BpHYR1_021070</name>
</gene>
<name>A0A3M7PEL9_BRAPC</name>
<keyword evidence="8 9" id="KW-0407">Ion channel</keyword>
<dbReference type="PANTHER" id="PTHR11893">
    <property type="entry name" value="INNEXIN"/>
    <property type="match status" value="1"/>
</dbReference>
<dbReference type="GO" id="GO:0005921">
    <property type="term" value="C:gap junction"/>
    <property type="evidence" value="ECO:0007669"/>
    <property type="project" value="UniProtKB-UniRule"/>
</dbReference>
<reference evidence="10 11" key="1">
    <citation type="journal article" date="2018" name="Sci. Rep.">
        <title>Genomic signatures of local adaptation to the degree of environmental predictability in rotifers.</title>
        <authorList>
            <person name="Franch-Gras L."/>
            <person name="Hahn C."/>
            <person name="Garcia-Roger E.M."/>
            <person name="Carmona M.J."/>
            <person name="Serra M."/>
            <person name="Gomez A."/>
        </authorList>
    </citation>
    <scope>NUCLEOTIDE SEQUENCE [LARGE SCALE GENOMIC DNA]</scope>
    <source>
        <strain evidence="10">HYR1</strain>
    </source>
</reference>
<dbReference type="GO" id="GO:0005243">
    <property type="term" value="F:gap junction channel activity"/>
    <property type="evidence" value="ECO:0007669"/>
    <property type="project" value="TreeGrafter"/>
</dbReference>
<comment type="function">
    <text evidence="9">Structural component of the gap junctions.</text>
</comment>
<proteinExistence type="inferred from homology"/>
<dbReference type="GO" id="GO:0034220">
    <property type="term" value="P:monoatomic ion transmembrane transport"/>
    <property type="evidence" value="ECO:0007669"/>
    <property type="project" value="UniProtKB-KW"/>
</dbReference>
<evidence type="ECO:0000313" key="11">
    <source>
        <dbReference type="Proteomes" id="UP000276133"/>
    </source>
</evidence>
<comment type="caution">
    <text evidence="10">The sequence shown here is derived from an EMBL/GenBank/DDBJ whole genome shotgun (WGS) entry which is preliminary data.</text>
</comment>
<keyword evidence="5 9" id="KW-1133">Transmembrane helix</keyword>
<evidence type="ECO:0000256" key="8">
    <source>
        <dbReference type="ARBA" id="ARBA00023303"/>
    </source>
</evidence>
<dbReference type="PROSITE" id="PS51013">
    <property type="entry name" value="PANNEXIN"/>
    <property type="match status" value="1"/>
</dbReference>
<evidence type="ECO:0000256" key="1">
    <source>
        <dbReference type="ARBA" id="ARBA00004651"/>
    </source>
</evidence>
<organism evidence="10 11">
    <name type="scientific">Brachionus plicatilis</name>
    <name type="common">Marine rotifer</name>
    <name type="synonym">Brachionus muelleri</name>
    <dbReference type="NCBI Taxonomy" id="10195"/>
    <lineage>
        <taxon>Eukaryota</taxon>
        <taxon>Metazoa</taxon>
        <taxon>Spiralia</taxon>
        <taxon>Gnathifera</taxon>
        <taxon>Rotifera</taxon>
        <taxon>Eurotatoria</taxon>
        <taxon>Monogononta</taxon>
        <taxon>Pseudotrocha</taxon>
        <taxon>Ploima</taxon>
        <taxon>Brachionidae</taxon>
        <taxon>Brachionus</taxon>
    </lineage>
</organism>
<feature type="transmembrane region" description="Helical" evidence="9">
    <location>
        <begin position="95"/>
        <end position="112"/>
    </location>
</feature>
<dbReference type="InterPro" id="IPR000990">
    <property type="entry name" value="Innexin"/>
</dbReference>
<keyword evidence="4 9" id="KW-0812">Transmembrane</keyword>
<evidence type="ECO:0000256" key="2">
    <source>
        <dbReference type="ARBA" id="ARBA00022448"/>
    </source>
</evidence>
<evidence type="ECO:0000256" key="3">
    <source>
        <dbReference type="ARBA" id="ARBA00022475"/>
    </source>
</evidence>
<keyword evidence="11" id="KW-1185">Reference proteome</keyword>
<dbReference type="GO" id="GO:0005886">
    <property type="term" value="C:plasma membrane"/>
    <property type="evidence" value="ECO:0007669"/>
    <property type="project" value="UniProtKB-SubCell"/>
</dbReference>
<dbReference type="Pfam" id="PF00876">
    <property type="entry name" value="Innexin"/>
    <property type="match status" value="1"/>
</dbReference>
<comment type="caution">
    <text evidence="9">Lacks conserved residue(s) required for the propagation of feature annotation.</text>
</comment>
<keyword evidence="2 9" id="KW-0813">Transport</keyword>
<keyword evidence="7 9" id="KW-0472">Membrane</keyword>